<dbReference type="GO" id="GO:0042803">
    <property type="term" value="F:protein homodimerization activity"/>
    <property type="evidence" value="ECO:0007669"/>
    <property type="project" value="InterPro"/>
</dbReference>
<dbReference type="AlphaFoldDB" id="A0A3E0HTL9"/>
<evidence type="ECO:0000313" key="2">
    <source>
        <dbReference type="EMBL" id="REH49784.1"/>
    </source>
</evidence>
<dbReference type="EMBL" id="QUNO01000004">
    <property type="protein sequence ID" value="REH49784.1"/>
    <property type="molecule type" value="Genomic_DNA"/>
</dbReference>
<comment type="caution">
    <text evidence="2">The sequence shown here is derived from an EMBL/GenBank/DDBJ whole genome shotgun (WGS) entry which is preliminary data.</text>
</comment>
<dbReference type="GO" id="GO:0006457">
    <property type="term" value="P:protein folding"/>
    <property type="evidence" value="ECO:0007669"/>
    <property type="project" value="InterPro"/>
</dbReference>
<protein>
    <submittedName>
        <fullName evidence="2">GrpE protein</fullName>
    </submittedName>
</protein>
<sequence length="101" mass="10643">MEAEQALAERRALIGMCLYALDRARSAGVVARLEQGLAEVGVRAVRPDGERFDPAVHEAGGTAPTDDPALVGLIAETEVPGFTDRGQSLRAPIVIVYVGQS</sequence>
<dbReference type="InterPro" id="IPR000740">
    <property type="entry name" value="GrpE"/>
</dbReference>
<keyword evidence="3" id="KW-1185">Reference proteome</keyword>
<gene>
    <name evidence="2" type="ORF">BCF44_10447</name>
</gene>
<dbReference type="SUPFAM" id="SSF51064">
    <property type="entry name" value="Head domain of nucleotide exchange factor GrpE"/>
    <property type="match status" value="1"/>
</dbReference>
<name>A0A3E0HTL9_9PSEU</name>
<keyword evidence="1" id="KW-0143">Chaperone</keyword>
<proteinExistence type="predicted"/>
<reference evidence="2 3" key="1">
    <citation type="submission" date="2018-08" db="EMBL/GenBank/DDBJ databases">
        <title>Genomic Encyclopedia of Archaeal and Bacterial Type Strains, Phase II (KMG-II): from individual species to whole genera.</title>
        <authorList>
            <person name="Goeker M."/>
        </authorList>
    </citation>
    <scope>NUCLEOTIDE SEQUENCE [LARGE SCALE GENOMIC DNA]</scope>
    <source>
        <strain evidence="2 3">DSM 45791</strain>
    </source>
</reference>
<accession>A0A3E0HTL9</accession>
<dbReference type="GO" id="GO:0051087">
    <property type="term" value="F:protein-folding chaperone binding"/>
    <property type="evidence" value="ECO:0007669"/>
    <property type="project" value="InterPro"/>
</dbReference>
<dbReference type="InterPro" id="IPR009012">
    <property type="entry name" value="GrpE_head"/>
</dbReference>
<dbReference type="GO" id="GO:0000774">
    <property type="term" value="F:adenyl-nucleotide exchange factor activity"/>
    <property type="evidence" value="ECO:0007669"/>
    <property type="project" value="InterPro"/>
</dbReference>
<organism evidence="2 3">
    <name type="scientific">Kutzneria buriramensis</name>
    <dbReference type="NCBI Taxonomy" id="1045776"/>
    <lineage>
        <taxon>Bacteria</taxon>
        <taxon>Bacillati</taxon>
        <taxon>Actinomycetota</taxon>
        <taxon>Actinomycetes</taxon>
        <taxon>Pseudonocardiales</taxon>
        <taxon>Pseudonocardiaceae</taxon>
        <taxon>Kutzneria</taxon>
    </lineage>
</organism>
<dbReference type="Gene3D" id="2.30.22.10">
    <property type="entry name" value="Head domain of nucleotide exchange factor GrpE"/>
    <property type="match status" value="1"/>
</dbReference>
<evidence type="ECO:0000313" key="3">
    <source>
        <dbReference type="Proteomes" id="UP000256269"/>
    </source>
</evidence>
<dbReference type="Proteomes" id="UP000256269">
    <property type="component" value="Unassembled WGS sequence"/>
</dbReference>
<dbReference type="Pfam" id="PF01025">
    <property type="entry name" value="GrpE"/>
    <property type="match status" value="1"/>
</dbReference>
<evidence type="ECO:0000256" key="1">
    <source>
        <dbReference type="ARBA" id="ARBA00023186"/>
    </source>
</evidence>